<dbReference type="InterPro" id="IPR036425">
    <property type="entry name" value="MoaB/Mog-like_dom_sf"/>
</dbReference>
<dbReference type="InterPro" id="IPR050101">
    <property type="entry name" value="CinA"/>
</dbReference>
<gene>
    <name evidence="4" type="ORF">CfE428DRAFT_2172</name>
</gene>
<dbReference type="NCBIfam" id="TIGR00200">
    <property type="entry name" value="cinA_nterm"/>
    <property type="match status" value="1"/>
</dbReference>
<feature type="region of interest" description="Disordered" evidence="2">
    <location>
        <begin position="108"/>
        <end position="128"/>
    </location>
</feature>
<dbReference type="RefSeq" id="WP_006979497.1">
    <property type="nucleotide sequence ID" value="NZ_ABVL01000005.1"/>
</dbReference>
<dbReference type="FunCoup" id="B4CZT4">
    <property type="interactions" value="117"/>
</dbReference>
<dbReference type="eggNOG" id="COG1058">
    <property type="taxonomic scope" value="Bacteria"/>
</dbReference>
<protein>
    <recommendedName>
        <fullName evidence="1">CinA-like protein</fullName>
    </recommendedName>
</protein>
<feature type="domain" description="MoaB/Mog" evidence="3">
    <location>
        <begin position="4"/>
        <end position="175"/>
    </location>
</feature>
<dbReference type="Gene3D" id="3.40.980.10">
    <property type="entry name" value="MoaB/Mog-like domain"/>
    <property type="match status" value="1"/>
</dbReference>
<dbReference type="HAMAP" id="MF_00226_B">
    <property type="entry name" value="CinA_B"/>
    <property type="match status" value="1"/>
</dbReference>
<accession>B4CZT4</accession>
<dbReference type="PIRSF" id="PIRSF006728">
    <property type="entry name" value="CinA"/>
    <property type="match status" value="1"/>
</dbReference>
<dbReference type="InterPro" id="IPR008135">
    <property type="entry name" value="Competence-induced_CinA"/>
</dbReference>
<dbReference type="eggNOG" id="COG1546">
    <property type="taxonomic scope" value="Bacteria"/>
</dbReference>
<dbReference type="PANTHER" id="PTHR13939">
    <property type="entry name" value="NICOTINAMIDE-NUCLEOTIDE AMIDOHYDROLASE PNCC"/>
    <property type="match status" value="1"/>
</dbReference>
<dbReference type="CDD" id="cd00885">
    <property type="entry name" value="cinA"/>
    <property type="match status" value="1"/>
</dbReference>
<dbReference type="NCBIfam" id="NF001813">
    <property type="entry name" value="PRK00549.1"/>
    <property type="match status" value="1"/>
</dbReference>
<dbReference type="InterPro" id="IPR001453">
    <property type="entry name" value="MoaB/Mog_dom"/>
</dbReference>
<comment type="caution">
    <text evidence="4">The sequence shown here is derived from an EMBL/GenBank/DDBJ whole genome shotgun (WGS) entry which is preliminary data.</text>
</comment>
<keyword evidence="5" id="KW-1185">Reference proteome</keyword>
<name>B4CZT4_9BACT</name>
<feature type="compositionally biased region" description="Basic residues" evidence="2">
    <location>
        <begin position="108"/>
        <end position="117"/>
    </location>
</feature>
<dbReference type="PANTHER" id="PTHR13939:SF0">
    <property type="entry name" value="NMN AMIDOHYDROLASE-LIKE PROTEIN YFAY"/>
    <property type="match status" value="1"/>
</dbReference>
<evidence type="ECO:0000259" key="3">
    <source>
        <dbReference type="SMART" id="SM00852"/>
    </source>
</evidence>
<evidence type="ECO:0000256" key="1">
    <source>
        <dbReference type="HAMAP-Rule" id="MF_00226"/>
    </source>
</evidence>
<evidence type="ECO:0000313" key="4">
    <source>
        <dbReference type="EMBL" id="EDY20248.1"/>
    </source>
</evidence>
<dbReference type="Pfam" id="PF02464">
    <property type="entry name" value="CinA"/>
    <property type="match status" value="1"/>
</dbReference>
<dbReference type="SUPFAM" id="SSF53218">
    <property type="entry name" value="Molybdenum cofactor biosynthesis proteins"/>
    <property type="match status" value="1"/>
</dbReference>
<dbReference type="EMBL" id="ABVL01000005">
    <property type="protein sequence ID" value="EDY20248.1"/>
    <property type="molecule type" value="Genomic_DNA"/>
</dbReference>
<dbReference type="InterPro" id="IPR008136">
    <property type="entry name" value="CinA_C"/>
</dbReference>
<organism evidence="4 5">
    <name type="scientific">Chthoniobacter flavus Ellin428</name>
    <dbReference type="NCBI Taxonomy" id="497964"/>
    <lineage>
        <taxon>Bacteria</taxon>
        <taxon>Pseudomonadati</taxon>
        <taxon>Verrucomicrobiota</taxon>
        <taxon>Spartobacteria</taxon>
        <taxon>Chthoniobacterales</taxon>
        <taxon>Chthoniobacteraceae</taxon>
        <taxon>Chthoniobacter</taxon>
    </lineage>
</organism>
<sequence length="411" mass="44216">MRIEVLNTGTELLLGSVLNTHVQFLAQALFPLGLRIQRQVTVPDGVAIRNALAETFGRADAVIITGGLGPTTDDITRETVAELLGMELIHDETVMAAIERRFARRHMPMSPRNRRQAQRPTQATVLHNPNGTAPGLYLAARMHGKITAPHLFLLPGPPRELEPMVTDQVLPILERLLPPRPLIEMRTVRVAGLGESAVEELVGAQLLALDLELGYCARPGEVDVRTIGLPHVLVEAERIIIEKLGPHIVSHDQRLLEKVLVDLLTARGETLACAESCTGGLLANRITNVPGASAVFLAGYVTYANAVKTSAVGVDPELIRAHGAVSEPVARAMAEGARQKAGTDYALATTGIAGPDGGTEEKPVGTVFIALAGKMGPTIVARHRFASERKTFKDLVSQTAFDLLRRQLTPQ</sequence>
<dbReference type="NCBIfam" id="TIGR00199">
    <property type="entry name" value="PncC_domain"/>
    <property type="match status" value="1"/>
</dbReference>
<dbReference type="InterPro" id="IPR036653">
    <property type="entry name" value="CinA-like_C"/>
</dbReference>
<dbReference type="Proteomes" id="UP000005824">
    <property type="component" value="Unassembled WGS sequence"/>
</dbReference>
<dbReference type="InParanoid" id="B4CZT4"/>
<dbReference type="STRING" id="497964.CfE428DRAFT_2172"/>
<dbReference type="Pfam" id="PF00994">
    <property type="entry name" value="MoCF_biosynth"/>
    <property type="match status" value="1"/>
</dbReference>
<dbReference type="Gene3D" id="3.90.950.20">
    <property type="entry name" value="CinA-like"/>
    <property type="match status" value="1"/>
</dbReference>
<dbReference type="SMART" id="SM00852">
    <property type="entry name" value="MoCF_biosynth"/>
    <property type="match status" value="1"/>
</dbReference>
<dbReference type="SUPFAM" id="SSF142433">
    <property type="entry name" value="CinA-like"/>
    <property type="match status" value="1"/>
</dbReference>
<dbReference type="AlphaFoldDB" id="B4CZT4"/>
<reference evidence="4 5" key="1">
    <citation type="journal article" date="2011" name="J. Bacteriol.">
        <title>Genome sequence of Chthoniobacter flavus Ellin428, an aerobic heterotrophic soil bacterium.</title>
        <authorList>
            <person name="Kant R."/>
            <person name="van Passel M.W."/>
            <person name="Palva A."/>
            <person name="Lucas S."/>
            <person name="Lapidus A."/>
            <person name="Glavina Del Rio T."/>
            <person name="Dalin E."/>
            <person name="Tice H."/>
            <person name="Bruce D."/>
            <person name="Goodwin L."/>
            <person name="Pitluck S."/>
            <person name="Larimer F.W."/>
            <person name="Land M.L."/>
            <person name="Hauser L."/>
            <person name="Sangwan P."/>
            <person name="de Vos W.M."/>
            <person name="Janssen P.H."/>
            <person name="Smidt H."/>
        </authorList>
    </citation>
    <scope>NUCLEOTIDE SEQUENCE [LARGE SCALE GENOMIC DNA]</scope>
    <source>
        <strain evidence="4 5">Ellin428</strain>
    </source>
</reference>
<evidence type="ECO:0000256" key="2">
    <source>
        <dbReference type="SAM" id="MobiDB-lite"/>
    </source>
</evidence>
<comment type="similarity">
    <text evidence="1">Belongs to the CinA family.</text>
</comment>
<evidence type="ECO:0000313" key="5">
    <source>
        <dbReference type="Proteomes" id="UP000005824"/>
    </source>
</evidence>
<proteinExistence type="inferred from homology"/>
<feature type="compositionally biased region" description="Polar residues" evidence="2">
    <location>
        <begin position="118"/>
        <end position="128"/>
    </location>
</feature>
<dbReference type="Gene3D" id="3.30.70.2860">
    <property type="match status" value="1"/>
</dbReference>